<reference evidence="1 2" key="1">
    <citation type="submission" date="2017-03" db="EMBL/GenBank/DDBJ databases">
        <authorList>
            <person name="Afonso C.L."/>
            <person name="Miller P.J."/>
            <person name="Scott M.A."/>
            <person name="Spackman E."/>
            <person name="Goraichik I."/>
            <person name="Dimitrov K.M."/>
            <person name="Suarez D.L."/>
            <person name="Swayne D.E."/>
        </authorList>
    </citation>
    <scope>NUCLEOTIDE SEQUENCE [LARGE SCALE GENOMIC DNA]</scope>
    <source>
        <strain evidence="1 2">CECT 7691</strain>
    </source>
</reference>
<dbReference type="AlphaFoldDB" id="A0A1Y5TZM3"/>
<organism evidence="1 2">
    <name type="scientific">Oceanibacterium hippocampi</name>
    <dbReference type="NCBI Taxonomy" id="745714"/>
    <lineage>
        <taxon>Bacteria</taxon>
        <taxon>Pseudomonadati</taxon>
        <taxon>Pseudomonadota</taxon>
        <taxon>Alphaproteobacteria</taxon>
        <taxon>Sneathiellales</taxon>
        <taxon>Sneathiellaceae</taxon>
        <taxon>Oceanibacterium</taxon>
    </lineage>
</organism>
<dbReference type="SUPFAM" id="SSF48295">
    <property type="entry name" value="TrpR-like"/>
    <property type="match status" value="1"/>
</dbReference>
<dbReference type="InParanoid" id="A0A1Y5TZM3"/>
<dbReference type="EMBL" id="FWFR01000003">
    <property type="protein sequence ID" value="SLN72293.1"/>
    <property type="molecule type" value="Genomic_DNA"/>
</dbReference>
<sequence length="93" mass="10599">MKTRRRFTAEFKAKVALEGIRGERTISELATKHQLHPNQITQWKRQAIENLAKAFDDKAAAAQVGREAEVTKLHAKIGQLVVERDFLAKAFDR</sequence>
<name>A0A1Y5TZM3_9PROT</name>
<dbReference type="GO" id="GO:0006313">
    <property type="term" value="P:DNA transposition"/>
    <property type="evidence" value="ECO:0007669"/>
    <property type="project" value="InterPro"/>
</dbReference>
<evidence type="ECO:0000313" key="2">
    <source>
        <dbReference type="Proteomes" id="UP000193200"/>
    </source>
</evidence>
<dbReference type="InterPro" id="IPR002514">
    <property type="entry name" value="Transposase_8"/>
</dbReference>
<dbReference type="GO" id="GO:0004803">
    <property type="term" value="F:transposase activity"/>
    <property type="evidence" value="ECO:0007669"/>
    <property type="project" value="InterPro"/>
</dbReference>
<keyword evidence="2" id="KW-1185">Reference proteome</keyword>
<dbReference type="InterPro" id="IPR036388">
    <property type="entry name" value="WH-like_DNA-bd_sf"/>
</dbReference>
<accession>A0A1Y5TZM3</accession>
<protein>
    <submittedName>
        <fullName evidence="1">Transposase</fullName>
    </submittedName>
</protein>
<dbReference type="Gene3D" id="1.10.10.10">
    <property type="entry name" value="Winged helix-like DNA-binding domain superfamily/Winged helix DNA-binding domain"/>
    <property type="match status" value="1"/>
</dbReference>
<dbReference type="Pfam" id="PF01527">
    <property type="entry name" value="HTH_Tnp_1"/>
    <property type="match status" value="1"/>
</dbReference>
<proteinExistence type="predicted"/>
<dbReference type="GO" id="GO:0043565">
    <property type="term" value="F:sequence-specific DNA binding"/>
    <property type="evidence" value="ECO:0007669"/>
    <property type="project" value="InterPro"/>
</dbReference>
<gene>
    <name evidence="1" type="ORF">OCH7691_03451</name>
</gene>
<evidence type="ECO:0000313" key="1">
    <source>
        <dbReference type="EMBL" id="SLN72293.1"/>
    </source>
</evidence>
<dbReference type="InterPro" id="IPR010921">
    <property type="entry name" value="Trp_repressor/repl_initiator"/>
</dbReference>
<dbReference type="Proteomes" id="UP000193200">
    <property type="component" value="Unassembled WGS sequence"/>
</dbReference>